<feature type="compositionally biased region" description="Basic and acidic residues" evidence="4">
    <location>
        <begin position="248"/>
        <end position="257"/>
    </location>
</feature>
<protein>
    <recommendedName>
        <fullName evidence="6">AAA+ ATPase domain-containing protein</fullName>
    </recommendedName>
</protein>
<dbReference type="InterPro" id="IPR003959">
    <property type="entry name" value="ATPase_AAA_core"/>
</dbReference>
<feature type="compositionally biased region" description="Low complexity" evidence="4">
    <location>
        <begin position="195"/>
        <end position="207"/>
    </location>
</feature>
<dbReference type="AlphaFoldDB" id="A0A1S2MYQ5"/>
<dbReference type="Pfam" id="PF00004">
    <property type="entry name" value="AAA"/>
    <property type="match status" value="1"/>
</dbReference>
<comment type="caution">
    <text evidence="7">The sequence shown here is derived from an EMBL/GenBank/DDBJ whole genome shotgun (WGS) entry which is preliminary data.</text>
</comment>
<dbReference type="CDD" id="cd00009">
    <property type="entry name" value="AAA"/>
    <property type="match status" value="1"/>
</dbReference>
<accession>A0A1S2MYQ5</accession>
<evidence type="ECO:0000256" key="4">
    <source>
        <dbReference type="SAM" id="MobiDB-lite"/>
    </source>
</evidence>
<dbReference type="InterPro" id="IPR003593">
    <property type="entry name" value="AAA+_ATPase"/>
</dbReference>
<evidence type="ECO:0000256" key="3">
    <source>
        <dbReference type="ARBA" id="ARBA00022840"/>
    </source>
</evidence>
<sequence length="583" mass="62233">MKRALRTIVYCAIFGGLAMGLFGVLTTMDTAVNQPSTVAALVLAFLVAGTIGALMAGTIIGIPLAVVGMIRRSAAERAQAMAPLTYQPDGPGAASAGGSRAFWIGAPGQSLDTRATVLSVSLYSDPFAERAVRHLHWLRTPEGHVLRWLANDPRGLSTGDEIILRGTVKDHTWDSNGEPITEVWYCQTRPAPRENSPGSANSPSGASRTPPHLPVATKEEGKDPAPTPPREPESSPASTAEPSPPPMTEERRAEIARQRAAVKAADERLAAEIRRKAQRSGATPPAPLAPVRAQPQRPEPEQVDLSDPERVNAILRELDAMPGLEAVTEQVASLAETVRGNERRKRAGLRTAEVGLHLIFSGPPGVAKTTVANAWGRVLCATGLLPTDRTKVAKREDLVGQHVGSTAIKTREVIDGALGGVLFIDEAYSLASTGGGGPDFGAEAVEVLLARMEEERGNLAVIIAGYPDDIERLLASNAGLRSRFEETIRFEPYNPATLVRIAQTIAQEADYEWDDGALAALRTAFTRLVAAPPEGWANGREVRKILGQASRAQSRRLGDAEPSRTLTEADARAALQRLYPQAV</sequence>
<evidence type="ECO:0000313" key="8">
    <source>
        <dbReference type="Proteomes" id="UP000179540"/>
    </source>
</evidence>
<reference evidence="7 8" key="1">
    <citation type="submission" date="2016-10" db="EMBL/GenBank/DDBJ databases">
        <title>Draft genome sequence of strain LCT isolated from the Shenzhou X spacecraft of China.</title>
        <authorList>
            <person name="Huang B."/>
        </authorList>
    </citation>
    <scope>NUCLEOTIDE SEQUENCE [LARGE SCALE GENOMIC DNA]</scope>
    <source>
        <strain evidence="7 8">LCT-H5</strain>
    </source>
</reference>
<name>A0A1S2MYQ5_9MICC</name>
<proteinExistence type="inferred from homology"/>
<keyword evidence="2" id="KW-0547">Nucleotide-binding</keyword>
<dbReference type="Pfam" id="PF17866">
    <property type="entry name" value="AAA_lid_6"/>
    <property type="match status" value="1"/>
</dbReference>
<evidence type="ECO:0000313" key="7">
    <source>
        <dbReference type="EMBL" id="OIJ35439.1"/>
    </source>
</evidence>
<keyword evidence="5" id="KW-0812">Transmembrane</keyword>
<dbReference type="FunFam" id="3.40.50.300:FF:000216">
    <property type="entry name" value="Type VII secretion ATPase EccA"/>
    <property type="match status" value="1"/>
</dbReference>
<dbReference type="Gene3D" id="1.10.8.60">
    <property type="match status" value="1"/>
</dbReference>
<organism evidence="7 8">
    <name type="scientific">Rothia kristinae</name>
    <dbReference type="NCBI Taxonomy" id="37923"/>
    <lineage>
        <taxon>Bacteria</taxon>
        <taxon>Bacillati</taxon>
        <taxon>Actinomycetota</taxon>
        <taxon>Actinomycetes</taxon>
        <taxon>Micrococcales</taxon>
        <taxon>Micrococcaceae</taxon>
        <taxon>Rothia</taxon>
    </lineage>
</organism>
<keyword evidence="3" id="KW-0067">ATP-binding</keyword>
<evidence type="ECO:0000256" key="2">
    <source>
        <dbReference type="ARBA" id="ARBA00022741"/>
    </source>
</evidence>
<dbReference type="SUPFAM" id="SSF52540">
    <property type="entry name" value="P-loop containing nucleoside triphosphate hydrolases"/>
    <property type="match status" value="1"/>
</dbReference>
<dbReference type="PANTHER" id="PTHR43392">
    <property type="entry name" value="AAA-TYPE ATPASE FAMILY PROTEIN / ANKYRIN REPEAT FAMILY PROTEIN"/>
    <property type="match status" value="1"/>
</dbReference>
<dbReference type="GO" id="GO:0005524">
    <property type="term" value="F:ATP binding"/>
    <property type="evidence" value="ECO:0007669"/>
    <property type="project" value="UniProtKB-KW"/>
</dbReference>
<feature type="region of interest" description="Disordered" evidence="4">
    <location>
        <begin position="189"/>
        <end position="306"/>
    </location>
</feature>
<feature type="transmembrane region" description="Helical" evidence="5">
    <location>
        <begin position="38"/>
        <end position="67"/>
    </location>
</feature>
<dbReference type="PRINTS" id="PR00819">
    <property type="entry name" value="CBXCFQXSUPER"/>
</dbReference>
<keyword evidence="5" id="KW-0472">Membrane</keyword>
<dbReference type="Proteomes" id="UP000179540">
    <property type="component" value="Unassembled WGS sequence"/>
</dbReference>
<dbReference type="InterPro" id="IPR050773">
    <property type="entry name" value="CbxX/CfxQ_RuBisCO_ESX"/>
</dbReference>
<dbReference type="InterPro" id="IPR041627">
    <property type="entry name" value="AAA_lid_6"/>
</dbReference>
<dbReference type="InterPro" id="IPR027417">
    <property type="entry name" value="P-loop_NTPase"/>
</dbReference>
<dbReference type="PANTHER" id="PTHR43392:SF2">
    <property type="entry name" value="AAA-TYPE ATPASE FAMILY PROTEIN _ ANKYRIN REPEAT FAMILY PROTEIN"/>
    <property type="match status" value="1"/>
</dbReference>
<gene>
    <name evidence="7" type="ORF">BK826_08090</name>
</gene>
<comment type="similarity">
    <text evidence="1">Belongs to the CbxX/CfxQ family.</text>
</comment>
<dbReference type="SMART" id="SM00382">
    <property type="entry name" value="AAA"/>
    <property type="match status" value="1"/>
</dbReference>
<feature type="compositionally biased region" description="Basic and acidic residues" evidence="4">
    <location>
        <begin position="264"/>
        <end position="275"/>
    </location>
</feature>
<evidence type="ECO:0000256" key="5">
    <source>
        <dbReference type="SAM" id="Phobius"/>
    </source>
</evidence>
<dbReference type="OrthoDB" id="9806903at2"/>
<evidence type="ECO:0000256" key="1">
    <source>
        <dbReference type="ARBA" id="ARBA00010378"/>
    </source>
</evidence>
<dbReference type="InterPro" id="IPR000641">
    <property type="entry name" value="CbxX/CfxQ"/>
</dbReference>
<dbReference type="EMBL" id="MODZ01000009">
    <property type="protein sequence ID" value="OIJ35439.1"/>
    <property type="molecule type" value="Genomic_DNA"/>
</dbReference>
<keyword evidence="5" id="KW-1133">Transmembrane helix</keyword>
<dbReference type="RefSeq" id="WP_075515180.1">
    <property type="nucleotide sequence ID" value="NZ_MODZ01000009.1"/>
</dbReference>
<feature type="domain" description="AAA+ ATPase" evidence="6">
    <location>
        <begin position="354"/>
        <end position="494"/>
    </location>
</feature>
<evidence type="ECO:0000259" key="6">
    <source>
        <dbReference type="SMART" id="SM00382"/>
    </source>
</evidence>
<dbReference type="Gene3D" id="3.40.50.300">
    <property type="entry name" value="P-loop containing nucleotide triphosphate hydrolases"/>
    <property type="match status" value="1"/>
</dbReference>
<dbReference type="GO" id="GO:0016887">
    <property type="term" value="F:ATP hydrolysis activity"/>
    <property type="evidence" value="ECO:0007669"/>
    <property type="project" value="InterPro"/>
</dbReference>
<feature type="transmembrane region" description="Helical" evidence="5">
    <location>
        <begin position="7"/>
        <end position="26"/>
    </location>
</feature>